<evidence type="ECO:0008006" key="5">
    <source>
        <dbReference type="Google" id="ProtNLM"/>
    </source>
</evidence>
<dbReference type="Proteomes" id="UP000297982">
    <property type="component" value="Unassembled WGS sequence"/>
</dbReference>
<evidence type="ECO:0000256" key="1">
    <source>
        <dbReference type="SAM" id="MobiDB-lite"/>
    </source>
</evidence>
<keyword evidence="2" id="KW-0732">Signal</keyword>
<accession>A0A4Z0GWG0</accession>
<dbReference type="RefSeq" id="WP_135328692.1">
    <property type="nucleotide sequence ID" value="NZ_SRJC01000008.1"/>
</dbReference>
<sequence length="200" mass="22750">MKYFVFVSFFSLLFLAIGCSNSSSSEETKTTSGSSTEETQETNDGSKSEQNIRGAIEATFNGPDEKLKEALNGMKNTDIENEEYKKHLNHYAEHFEQHYKPYVTEKFYEASFINSPDADYFIKAAYPDGQLKTEGITIDEKDDYYTFSVKVSYTETTSDESKTIEVRGNAQTIEEEKVNSIHYINSDELYQVIKEIGSTS</sequence>
<evidence type="ECO:0000256" key="2">
    <source>
        <dbReference type="SAM" id="SignalP"/>
    </source>
</evidence>
<comment type="caution">
    <text evidence="3">The sequence shown here is derived from an EMBL/GenBank/DDBJ whole genome shotgun (WGS) entry which is preliminary data.</text>
</comment>
<proteinExistence type="predicted"/>
<reference evidence="3 4" key="1">
    <citation type="journal article" date="2003" name="Int. J. Syst. Evol. Microbiol.">
        <title>Halobacillus salinus sp. nov., isolated from a salt lake on the coast of the East Sea in Korea.</title>
        <authorList>
            <person name="Yoon J.H."/>
            <person name="Kang K.H."/>
            <person name="Park Y.H."/>
        </authorList>
    </citation>
    <scope>NUCLEOTIDE SEQUENCE [LARGE SCALE GENOMIC DNA]</scope>
    <source>
        <strain evidence="3 4">HSL-3</strain>
    </source>
</reference>
<dbReference type="PROSITE" id="PS51257">
    <property type="entry name" value="PROKAR_LIPOPROTEIN"/>
    <property type="match status" value="1"/>
</dbReference>
<feature type="chain" id="PRO_5038547275" description="DUF3993 domain-containing protein" evidence="2">
    <location>
        <begin position="26"/>
        <end position="200"/>
    </location>
</feature>
<gene>
    <name evidence="3" type="ORF">E4663_18205</name>
</gene>
<name>A0A4Z0GWG0_9BACI</name>
<organism evidence="3 4">
    <name type="scientific">Halobacillus salinus</name>
    <dbReference type="NCBI Taxonomy" id="192814"/>
    <lineage>
        <taxon>Bacteria</taxon>
        <taxon>Bacillati</taxon>
        <taxon>Bacillota</taxon>
        <taxon>Bacilli</taxon>
        <taxon>Bacillales</taxon>
        <taxon>Bacillaceae</taxon>
        <taxon>Halobacillus</taxon>
    </lineage>
</organism>
<feature type="compositionally biased region" description="Low complexity" evidence="1">
    <location>
        <begin position="22"/>
        <end position="37"/>
    </location>
</feature>
<dbReference type="AlphaFoldDB" id="A0A4Z0GWG0"/>
<feature type="signal peptide" evidence="2">
    <location>
        <begin position="1"/>
        <end position="25"/>
    </location>
</feature>
<dbReference type="STRING" id="192814.GCA_900166575_00225"/>
<protein>
    <recommendedName>
        <fullName evidence="5">DUF3993 domain-containing protein</fullName>
    </recommendedName>
</protein>
<dbReference type="EMBL" id="SRJC01000008">
    <property type="protein sequence ID" value="TGB01084.1"/>
    <property type="molecule type" value="Genomic_DNA"/>
</dbReference>
<evidence type="ECO:0000313" key="3">
    <source>
        <dbReference type="EMBL" id="TGB01084.1"/>
    </source>
</evidence>
<evidence type="ECO:0000313" key="4">
    <source>
        <dbReference type="Proteomes" id="UP000297982"/>
    </source>
</evidence>
<keyword evidence="4" id="KW-1185">Reference proteome</keyword>
<feature type="region of interest" description="Disordered" evidence="1">
    <location>
        <begin position="22"/>
        <end position="51"/>
    </location>
</feature>